<evidence type="ECO:0000313" key="2">
    <source>
        <dbReference type="Proteomes" id="UP000287519"/>
    </source>
</evidence>
<organism evidence="1 2">
    <name type="scientific">Rhodococcus wratislaviensis</name>
    <name type="common">Tsukamurella wratislaviensis</name>
    <dbReference type="NCBI Taxonomy" id="44752"/>
    <lineage>
        <taxon>Bacteria</taxon>
        <taxon>Bacillati</taxon>
        <taxon>Actinomycetota</taxon>
        <taxon>Actinomycetes</taxon>
        <taxon>Mycobacteriales</taxon>
        <taxon>Nocardiaceae</taxon>
        <taxon>Rhodococcus</taxon>
    </lineage>
</organism>
<comment type="caution">
    <text evidence="1">The sequence shown here is derived from an EMBL/GenBank/DDBJ whole genome shotgun (WGS) entry which is preliminary data.</text>
</comment>
<name>A0A402C5D4_RHOWR</name>
<dbReference type="EMBL" id="BHYM01000022">
    <property type="protein sequence ID" value="GCE38803.1"/>
    <property type="molecule type" value="Genomic_DNA"/>
</dbReference>
<keyword evidence="2" id="KW-1185">Reference proteome</keyword>
<dbReference type="AlphaFoldDB" id="A0A402C5D4"/>
<reference evidence="1 2" key="1">
    <citation type="submission" date="2018-11" db="EMBL/GenBank/DDBJ databases">
        <title>Microbial catabolism of amino acid.</title>
        <authorList>
            <person name="Hibi M."/>
            <person name="Ogawa J."/>
        </authorList>
    </citation>
    <scope>NUCLEOTIDE SEQUENCE [LARGE SCALE GENOMIC DNA]</scope>
    <source>
        <strain evidence="1 2">C31-06</strain>
    </source>
</reference>
<protein>
    <submittedName>
        <fullName evidence="1">Uncharacterized protein</fullName>
    </submittedName>
</protein>
<evidence type="ECO:0000313" key="1">
    <source>
        <dbReference type="EMBL" id="GCE38803.1"/>
    </source>
</evidence>
<dbReference type="Proteomes" id="UP000287519">
    <property type="component" value="Unassembled WGS sequence"/>
</dbReference>
<proteinExistence type="predicted"/>
<gene>
    <name evidence="1" type="ORF">Rhow_002327</name>
</gene>
<sequence length="58" mass="6071">MIIATGIAVTGHREILGPMVGRRRVDAVLDDVPAARFGPAAPYPSSDKAAELRRPGSS</sequence>
<accession>A0A402C5D4</accession>